<dbReference type="VEuPathDB" id="CryptoDB:Cvel_14289"/>
<dbReference type="InterPro" id="IPR002591">
    <property type="entry name" value="Phosphodiest/P_Trfase"/>
</dbReference>
<dbReference type="AlphaFoldDB" id="A0A0G4EZ66"/>
<dbReference type="Gene3D" id="3.40.720.10">
    <property type="entry name" value="Alkaline Phosphatase, subunit A"/>
    <property type="match status" value="1"/>
</dbReference>
<protein>
    <recommendedName>
        <fullName evidence="4">Sulfatase N-terminal domain-containing protein</fullName>
    </recommendedName>
</protein>
<feature type="region of interest" description="Disordered" evidence="1">
    <location>
        <begin position="524"/>
        <end position="551"/>
    </location>
</feature>
<dbReference type="Pfam" id="PF01663">
    <property type="entry name" value="Phosphodiest"/>
    <property type="match status" value="1"/>
</dbReference>
<dbReference type="InterPro" id="IPR017850">
    <property type="entry name" value="Alkaline_phosphatase_core_sf"/>
</dbReference>
<evidence type="ECO:0000256" key="1">
    <source>
        <dbReference type="SAM" id="MobiDB-lite"/>
    </source>
</evidence>
<dbReference type="GO" id="GO:0016787">
    <property type="term" value="F:hydrolase activity"/>
    <property type="evidence" value="ECO:0007669"/>
    <property type="project" value="UniProtKB-ARBA"/>
</dbReference>
<dbReference type="PANTHER" id="PTHR10151">
    <property type="entry name" value="ECTONUCLEOTIDE PYROPHOSPHATASE/PHOSPHODIESTERASE"/>
    <property type="match status" value="1"/>
</dbReference>
<evidence type="ECO:0008006" key="4">
    <source>
        <dbReference type="Google" id="ProtNLM"/>
    </source>
</evidence>
<keyword evidence="2" id="KW-0472">Membrane</keyword>
<reference evidence="3" key="1">
    <citation type="submission" date="2014-11" db="EMBL/GenBank/DDBJ databases">
        <authorList>
            <person name="Otto D Thomas"/>
            <person name="Naeem Raeece"/>
        </authorList>
    </citation>
    <scope>NUCLEOTIDE SEQUENCE</scope>
</reference>
<keyword evidence="2" id="KW-0812">Transmembrane</keyword>
<evidence type="ECO:0000256" key="2">
    <source>
        <dbReference type="SAM" id="Phobius"/>
    </source>
</evidence>
<gene>
    <name evidence="3" type="ORF">Cvel_14289</name>
</gene>
<feature type="transmembrane region" description="Helical" evidence="2">
    <location>
        <begin position="85"/>
        <end position="106"/>
    </location>
</feature>
<dbReference type="Gene3D" id="3.30.1360.180">
    <property type="match status" value="1"/>
</dbReference>
<proteinExistence type="predicted"/>
<sequence>MNGFEQLPLEETPNSVHANWDVASTPLHQGGTAHNGHLMESEEDVYNVEGNVNGSRSHRSSRVIHSDGAGFVIRGGGMGEKNAKCIICVGAFLMFFFGIVFFVVLMKLMGYQIAPQPDFQEYSPLIIVGIDGFRASYLKRGISPHIQSIIDGGAGTDRMEPSFPSKTFPNFYAIATGLYPESHGIVSNYFFDPKWGEFFTMGDGGKDGRWWGGEPVWATAVSHGIHAGVYFWPGNEAEIGGRRPTYFERFNSSVPSEDRAKKVLEWIDFPKQARPELLMTYIEVVDHQGHKFGPESEEVNEAIREADDAVGVLLKGLERRGLAMGEKSTVVVVADHGFAATPVEKAVALEKYIDLKKVTITSTGPEADVWPFPPGAPPPEGGEGSDTVRLELVANLTKMAESVPQATLRTRGTWPERFHYSNSHRIAPVSVQMRLNWTVTTTEEERKKTIKGNHGWDNADPLMGALFGASGPRIKKGVRVAPFENVQLYSFFCNILGLTPAPSNTTGILDAILIPAAPPATAPNGLASSVAGETHKRLKTREGANRRHRKR</sequence>
<dbReference type="EMBL" id="CDMZ01000010">
    <property type="protein sequence ID" value="CEM04390.1"/>
    <property type="molecule type" value="Genomic_DNA"/>
</dbReference>
<name>A0A0G4EZ66_9ALVE</name>
<keyword evidence="2" id="KW-1133">Transmembrane helix</keyword>
<evidence type="ECO:0000313" key="3">
    <source>
        <dbReference type="EMBL" id="CEM04390.1"/>
    </source>
</evidence>
<dbReference type="PANTHER" id="PTHR10151:SF120">
    <property type="entry name" value="BIS(5'-ADENOSYL)-TRIPHOSPHATASE"/>
    <property type="match status" value="1"/>
</dbReference>
<organism evidence="3">
    <name type="scientific">Chromera velia CCMP2878</name>
    <dbReference type="NCBI Taxonomy" id="1169474"/>
    <lineage>
        <taxon>Eukaryota</taxon>
        <taxon>Sar</taxon>
        <taxon>Alveolata</taxon>
        <taxon>Colpodellida</taxon>
        <taxon>Chromeraceae</taxon>
        <taxon>Chromera</taxon>
    </lineage>
</organism>
<dbReference type="CDD" id="cd16018">
    <property type="entry name" value="Enpp"/>
    <property type="match status" value="1"/>
</dbReference>
<dbReference type="SUPFAM" id="SSF53649">
    <property type="entry name" value="Alkaline phosphatase-like"/>
    <property type="match status" value="1"/>
</dbReference>
<accession>A0A0G4EZ66</accession>